<dbReference type="InterPro" id="IPR006574">
    <property type="entry name" value="PRY"/>
</dbReference>
<keyword evidence="4" id="KW-0862">Zinc</keyword>
<dbReference type="InterPro" id="IPR001841">
    <property type="entry name" value="Znf_RING"/>
</dbReference>
<dbReference type="SUPFAM" id="SSF49899">
    <property type="entry name" value="Concanavalin A-like lectins/glucanases"/>
    <property type="match status" value="1"/>
</dbReference>
<dbReference type="GO" id="GO:0005737">
    <property type="term" value="C:cytoplasm"/>
    <property type="evidence" value="ECO:0007669"/>
    <property type="project" value="UniProtKB-ARBA"/>
</dbReference>
<dbReference type="GeneTree" id="ENSGT01150000286950"/>
<dbReference type="PROSITE" id="PS00518">
    <property type="entry name" value="ZF_RING_1"/>
    <property type="match status" value="1"/>
</dbReference>
<dbReference type="AlphaFoldDB" id="A0A8C4TMC2"/>
<dbReference type="SMART" id="SM00449">
    <property type="entry name" value="SPRY"/>
    <property type="match status" value="1"/>
</dbReference>
<keyword evidence="7" id="KW-0175">Coiled coil</keyword>
<dbReference type="SMART" id="SM00184">
    <property type="entry name" value="RING"/>
    <property type="match status" value="1"/>
</dbReference>
<evidence type="ECO:0000259" key="8">
    <source>
        <dbReference type="PROSITE" id="PS50089"/>
    </source>
</evidence>
<dbReference type="Proteomes" id="UP000694620">
    <property type="component" value="Chromosome 12"/>
</dbReference>
<keyword evidence="1" id="KW-0399">Innate immunity</keyword>
<evidence type="ECO:0000313" key="12">
    <source>
        <dbReference type="Proteomes" id="UP000694620"/>
    </source>
</evidence>
<reference evidence="11" key="3">
    <citation type="submission" date="2025-09" db="UniProtKB">
        <authorList>
            <consortium name="Ensembl"/>
        </authorList>
    </citation>
    <scope>IDENTIFICATION</scope>
</reference>
<dbReference type="PRINTS" id="PR01407">
    <property type="entry name" value="BUTYPHLNCDUF"/>
</dbReference>
<dbReference type="PROSITE" id="PS50119">
    <property type="entry name" value="ZF_BBOX"/>
    <property type="match status" value="1"/>
</dbReference>
<keyword evidence="12" id="KW-1185">Reference proteome</keyword>
<dbReference type="GO" id="GO:0008270">
    <property type="term" value="F:zinc ion binding"/>
    <property type="evidence" value="ECO:0007669"/>
    <property type="project" value="UniProtKB-KW"/>
</dbReference>
<gene>
    <name evidence="11" type="primary">LOC114661657</name>
</gene>
<evidence type="ECO:0000259" key="9">
    <source>
        <dbReference type="PROSITE" id="PS50119"/>
    </source>
</evidence>
<reference evidence="11" key="2">
    <citation type="submission" date="2025-08" db="UniProtKB">
        <authorList>
            <consortium name="Ensembl"/>
        </authorList>
    </citation>
    <scope>IDENTIFICATION</scope>
</reference>
<dbReference type="PROSITE" id="PS50089">
    <property type="entry name" value="ZF_RING_2"/>
    <property type="match status" value="1"/>
</dbReference>
<dbReference type="Pfam" id="PF00643">
    <property type="entry name" value="zf-B_box"/>
    <property type="match status" value="1"/>
</dbReference>
<evidence type="ECO:0000256" key="7">
    <source>
        <dbReference type="SAM" id="Coils"/>
    </source>
</evidence>
<keyword evidence="5" id="KW-0391">Immunity</keyword>
<name>A0A8C4TMC2_ERPCA</name>
<dbReference type="Ensembl" id="ENSECRT00000034078.1">
    <property type="protein sequence ID" value="ENSECRP00000033350.1"/>
    <property type="gene ID" value="ENSECRG00000022577.1"/>
</dbReference>
<dbReference type="InterPro" id="IPR001870">
    <property type="entry name" value="B30.2/SPRY"/>
</dbReference>
<evidence type="ECO:0000313" key="11">
    <source>
        <dbReference type="Ensembl" id="ENSECRP00000033350.1"/>
    </source>
</evidence>
<organism evidence="11 12">
    <name type="scientific">Erpetoichthys calabaricus</name>
    <name type="common">Rope fish</name>
    <name type="synonym">Calamoichthys calabaricus</name>
    <dbReference type="NCBI Taxonomy" id="27687"/>
    <lineage>
        <taxon>Eukaryota</taxon>
        <taxon>Metazoa</taxon>
        <taxon>Chordata</taxon>
        <taxon>Craniata</taxon>
        <taxon>Vertebrata</taxon>
        <taxon>Euteleostomi</taxon>
        <taxon>Actinopterygii</taxon>
        <taxon>Polypteriformes</taxon>
        <taxon>Polypteridae</taxon>
        <taxon>Erpetoichthys</taxon>
    </lineage>
</organism>
<keyword evidence="2" id="KW-0479">Metal-binding</keyword>
<dbReference type="SUPFAM" id="SSF57850">
    <property type="entry name" value="RING/U-box"/>
    <property type="match status" value="1"/>
</dbReference>
<sequence length="553" mass="63565">MAAAKPSVSMDQCTCSVCLEVLREPVTIPCGHSYCLKCINRYWSQTDRLKIYRCPQCRRVFSARPELNRNTILAELIEKLKEAKADVSPSHNYTGPDGVCCDVCPGRKLSAVKTCLTCMASYCEAHLQPHRQSEALKRHKLEEPTGNLEEKLCPKHQKVLEMFCRTDESCVCSMCAATEHKSHDTVTLDMERAERQSQLKKRKAEMKKKVEEKETKLREMKDTIVRIQSSADTEVQELEETFTSVLESIKRLRSEVAEVIRDYEQKEVRKTEELMEQLEKEIEELKRRDAELAELSKIDDHIHFMKKLPSFCDTPKEDTSNIAANGDFIPETLRKDLSDLKRSLEELSGWEFVKRSEAEADDPCQVLQNLRSRNYLLKHSCPLTLDLNTAHRHLRLSQGNKKVTHKEVETPYPDHPDRFDFWLQVLCRETLSGTRCYWEAEWSGDGVAMAVTYKGISRKGRSDKCVFGFNEKSWCLICSESNYSVRHNNLKTQISAPYSHRIGVYLDCPSGSLSFYSISDTMTLIHKFKTSFTEPLYPAFGFNFNSSVTICPL</sequence>
<dbReference type="InterPro" id="IPR003877">
    <property type="entry name" value="SPRY_dom"/>
</dbReference>
<dbReference type="Pfam" id="PF13765">
    <property type="entry name" value="PRY"/>
    <property type="match status" value="1"/>
</dbReference>
<evidence type="ECO:0000256" key="1">
    <source>
        <dbReference type="ARBA" id="ARBA00022588"/>
    </source>
</evidence>
<dbReference type="SMART" id="SM00589">
    <property type="entry name" value="PRY"/>
    <property type="match status" value="1"/>
</dbReference>
<feature type="domain" description="B box-type" evidence="9">
    <location>
        <begin position="148"/>
        <end position="188"/>
    </location>
</feature>
<dbReference type="Gene3D" id="3.30.40.10">
    <property type="entry name" value="Zinc/RING finger domain, C3HC4 (zinc finger)"/>
    <property type="match status" value="1"/>
</dbReference>
<dbReference type="Gene3D" id="2.60.120.920">
    <property type="match status" value="1"/>
</dbReference>
<reference evidence="11" key="1">
    <citation type="submission" date="2021-06" db="EMBL/GenBank/DDBJ databases">
        <authorList>
            <consortium name="Wellcome Sanger Institute Data Sharing"/>
        </authorList>
    </citation>
    <scope>NUCLEOTIDE SEQUENCE [LARGE SCALE GENOMIC DNA]</scope>
</reference>
<dbReference type="PANTHER" id="PTHR25465:SF5">
    <property type="entry name" value="E3 UBIQUITIN_ISG15 LIGASE TRIM25-RELATED"/>
    <property type="match status" value="1"/>
</dbReference>
<protein>
    <submittedName>
        <fullName evidence="11">Tripartite motif-containing protein 16-like</fullName>
    </submittedName>
</protein>
<evidence type="ECO:0000256" key="2">
    <source>
        <dbReference type="ARBA" id="ARBA00022723"/>
    </source>
</evidence>
<dbReference type="InterPro" id="IPR043136">
    <property type="entry name" value="B30.2/SPRY_sf"/>
</dbReference>
<dbReference type="InterPro" id="IPR013083">
    <property type="entry name" value="Znf_RING/FYVE/PHD"/>
</dbReference>
<dbReference type="Pfam" id="PF15227">
    <property type="entry name" value="zf-C3HC4_4"/>
    <property type="match status" value="1"/>
</dbReference>
<dbReference type="InterPro" id="IPR051051">
    <property type="entry name" value="E3_ubiq-ligase_TRIM/RNF"/>
</dbReference>
<dbReference type="SUPFAM" id="SSF57845">
    <property type="entry name" value="B-box zinc-binding domain"/>
    <property type="match status" value="1"/>
</dbReference>
<evidence type="ECO:0000256" key="5">
    <source>
        <dbReference type="ARBA" id="ARBA00022859"/>
    </source>
</evidence>
<dbReference type="CDD" id="cd19769">
    <property type="entry name" value="Bbox2_TRIM16-like"/>
    <property type="match status" value="1"/>
</dbReference>
<dbReference type="InterPro" id="IPR058030">
    <property type="entry name" value="TRIM8/14/16/25/29/45/65_CC"/>
</dbReference>
<dbReference type="Gene3D" id="4.10.830.40">
    <property type="match status" value="1"/>
</dbReference>
<evidence type="ECO:0000259" key="10">
    <source>
        <dbReference type="PROSITE" id="PS50188"/>
    </source>
</evidence>
<evidence type="ECO:0000256" key="3">
    <source>
        <dbReference type="ARBA" id="ARBA00022771"/>
    </source>
</evidence>
<dbReference type="InterPro" id="IPR013320">
    <property type="entry name" value="ConA-like_dom_sf"/>
</dbReference>
<dbReference type="InterPro" id="IPR003879">
    <property type="entry name" value="Butyrophylin_SPRY"/>
</dbReference>
<dbReference type="PANTHER" id="PTHR25465">
    <property type="entry name" value="B-BOX DOMAIN CONTAINING"/>
    <property type="match status" value="1"/>
</dbReference>
<evidence type="ECO:0000256" key="4">
    <source>
        <dbReference type="ARBA" id="ARBA00022833"/>
    </source>
</evidence>
<dbReference type="SMART" id="SM00336">
    <property type="entry name" value="BBOX"/>
    <property type="match status" value="1"/>
</dbReference>
<dbReference type="Pfam" id="PF25600">
    <property type="entry name" value="TRIM_CC"/>
    <property type="match status" value="1"/>
</dbReference>
<feature type="coiled-coil region" evidence="7">
    <location>
        <begin position="196"/>
        <end position="298"/>
    </location>
</feature>
<dbReference type="GO" id="GO:0045087">
    <property type="term" value="P:innate immune response"/>
    <property type="evidence" value="ECO:0007669"/>
    <property type="project" value="UniProtKB-KW"/>
</dbReference>
<feature type="domain" description="RING-type" evidence="8">
    <location>
        <begin position="15"/>
        <end position="58"/>
    </location>
</feature>
<dbReference type="Gene3D" id="3.30.160.60">
    <property type="entry name" value="Classic Zinc Finger"/>
    <property type="match status" value="1"/>
</dbReference>
<evidence type="ECO:0000256" key="6">
    <source>
        <dbReference type="PROSITE-ProRule" id="PRU00024"/>
    </source>
</evidence>
<accession>A0A8C4TMC2</accession>
<dbReference type="InterPro" id="IPR000315">
    <property type="entry name" value="Znf_B-box"/>
</dbReference>
<dbReference type="CDD" id="cd16040">
    <property type="entry name" value="SPRY_PRY_SNTX"/>
    <property type="match status" value="1"/>
</dbReference>
<proteinExistence type="predicted"/>
<dbReference type="Pfam" id="PF00622">
    <property type="entry name" value="SPRY"/>
    <property type="match status" value="1"/>
</dbReference>
<keyword evidence="3 6" id="KW-0863">Zinc-finger</keyword>
<feature type="domain" description="B30.2/SPRY" evidence="10">
    <location>
        <begin position="362"/>
        <end position="553"/>
    </location>
</feature>
<dbReference type="PROSITE" id="PS50188">
    <property type="entry name" value="B302_SPRY"/>
    <property type="match status" value="1"/>
</dbReference>
<dbReference type="InterPro" id="IPR017907">
    <property type="entry name" value="Znf_RING_CS"/>
</dbReference>